<name>A0AA39VBP4_ACESA</name>
<proteinExistence type="predicted"/>
<dbReference type="EMBL" id="JAUESC010000388">
    <property type="protein sequence ID" value="KAK0571978.1"/>
    <property type="molecule type" value="Genomic_DNA"/>
</dbReference>
<dbReference type="AlphaFoldDB" id="A0AA39VBP4"/>
<reference evidence="1" key="1">
    <citation type="journal article" date="2022" name="Plant J.">
        <title>Strategies of tolerance reflected in two North American maple genomes.</title>
        <authorList>
            <person name="McEvoy S.L."/>
            <person name="Sezen U.U."/>
            <person name="Trouern-Trend A."/>
            <person name="McMahon S.M."/>
            <person name="Schaberg P.G."/>
            <person name="Yang J."/>
            <person name="Wegrzyn J.L."/>
            <person name="Swenson N.G."/>
        </authorList>
    </citation>
    <scope>NUCLEOTIDE SEQUENCE</scope>
    <source>
        <strain evidence="1">NS2018</strain>
    </source>
</reference>
<dbReference type="PANTHER" id="PTHR37610">
    <property type="entry name" value="CCHC-TYPE DOMAIN-CONTAINING PROTEIN"/>
    <property type="match status" value="1"/>
</dbReference>
<dbReference type="PANTHER" id="PTHR37610:SF47">
    <property type="entry name" value="RETROTRANSPOSON COPIA-LIKE N-TERMINAL DOMAIN-CONTAINING PROTEIN"/>
    <property type="match status" value="1"/>
</dbReference>
<keyword evidence="2" id="KW-1185">Reference proteome</keyword>
<dbReference type="Proteomes" id="UP001168877">
    <property type="component" value="Unassembled WGS sequence"/>
</dbReference>
<accession>A0AA39VBP4</accession>
<evidence type="ECO:0000313" key="2">
    <source>
        <dbReference type="Proteomes" id="UP001168877"/>
    </source>
</evidence>
<evidence type="ECO:0008006" key="3">
    <source>
        <dbReference type="Google" id="ProtNLM"/>
    </source>
</evidence>
<gene>
    <name evidence="1" type="ORF">LWI29_024352</name>
</gene>
<sequence length="126" mass="14426">MTESNSPTPTKNHFGLPPSLDHHSVQITNIRLNRDNFLCWSLAMRMYIYGRGKIGYLTGDKTEPEKTIAQHATWDAKNSMVMAWLVNFMEKDISANYIGYSTANDMWDNLSQIYSGLGNQTQIYEL</sequence>
<evidence type="ECO:0000313" key="1">
    <source>
        <dbReference type="EMBL" id="KAK0571978.1"/>
    </source>
</evidence>
<protein>
    <recommendedName>
        <fullName evidence="3">Retrotransposon Copia-like N-terminal domain-containing protein</fullName>
    </recommendedName>
</protein>
<comment type="caution">
    <text evidence="1">The sequence shown here is derived from an EMBL/GenBank/DDBJ whole genome shotgun (WGS) entry which is preliminary data.</text>
</comment>
<dbReference type="Pfam" id="PF14223">
    <property type="entry name" value="Retrotran_gag_2"/>
    <property type="match status" value="1"/>
</dbReference>
<reference evidence="1" key="2">
    <citation type="submission" date="2023-06" db="EMBL/GenBank/DDBJ databases">
        <authorList>
            <person name="Swenson N.G."/>
            <person name="Wegrzyn J.L."/>
            <person name="Mcevoy S.L."/>
        </authorList>
    </citation>
    <scope>NUCLEOTIDE SEQUENCE</scope>
    <source>
        <strain evidence="1">NS2018</strain>
        <tissue evidence="1">Leaf</tissue>
    </source>
</reference>
<organism evidence="1 2">
    <name type="scientific">Acer saccharum</name>
    <name type="common">Sugar maple</name>
    <dbReference type="NCBI Taxonomy" id="4024"/>
    <lineage>
        <taxon>Eukaryota</taxon>
        <taxon>Viridiplantae</taxon>
        <taxon>Streptophyta</taxon>
        <taxon>Embryophyta</taxon>
        <taxon>Tracheophyta</taxon>
        <taxon>Spermatophyta</taxon>
        <taxon>Magnoliopsida</taxon>
        <taxon>eudicotyledons</taxon>
        <taxon>Gunneridae</taxon>
        <taxon>Pentapetalae</taxon>
        <taxon>rosids</taxon>
        <taxon>malvids</taxon>
        <taxon>Sapindales</taxon>
        <taxon>Sapindaceae</taxon>
        <taxon>Hippocastanoideae</taxon>
        <taxon>Acereae</taxon>
        <taxon>Acer</taxon>
    </lineage>
</organism>